<gene>
    <name evidence="2" type="ORF">PIB30_095282</name>
</gene>
<dbReference type="Proteomes" id="UP001341840">
    <property type="component" value="Unassembled WGS sequence"/>
</dbReference>
<evidence type="ECO:0000256" key="1">
    <source>
        <dbReference type="SAM" id="MobiDB-lite"/>
    </source>
</evidence>
<dbReference type="EMBL" id="JASCZI010032375">
    <property type="protein sequence ID" value="MED6128200.1"/>
    <property type="molecule type" value="Genomic_DNA"/>
</dbReference>
<feature type="region of interest" description="Disordered" evidence="1">
    <location>
        <begin position="1"/>
        <end position="26"/>
    </location>
</feature>
<protein>
    <submittedName>
        <fullName evidence="2">Uncharacterized protein</fullName>
    </submittedName>
</protein>
<evidence type="ECO:0000313" key="2">
    <source>
        <dbReference type="EMBL" id="MED6128200.1"/>
    </source>
</evidence>
<keyword evidence="3" id="KW-1185">Reference proteome</keyword>
<name>A0ABU6RW02_9FABA</name>
<comment type="caution">
    <text evidence="2">The sequence shown here is derived from an EMBL/GenBank/DDBJ whole genome shotgun (WGS) entry which is preliminary data.</text>
</comment>
<sequence length="177" mass="19453">MGTTRGRDFGSLHTGAPPRTRPLETGWYTVELGRTPTHSEVFERTHTRKEDQLWVDKRSADVNHPPLFPDDEDADTASAPDVRERVVMLNREISQQAEANARRVVALDSTVQTQSQEVSDLRKAYADMYILLTQMRSGGSSSAPLPDLPPPPPPPPPPQTDAPGTGSPDADDDPDYV</sequence>
<accession>A0ABU6RW02</accession>
<feature type="region of interest" description="Disordered" evidence="1">
    <location>
        <begin position="136"/>
        <end position="177"/>
    </location>
</feature>
<feature type="compositionally biased region" description="Basic and acidic residues" evidence="1">
    <location>
        <begin position="1"/>
        <end position="10"/>
    </location>
</feature>
<evidence type="ECO:0000313" key="3">
    <source>
        <dbReference type="Proteomes" id="UP001341840"/>
    </source>
</evidence>
<organism evidence="2 3">
    <name type="scientific">Stylosanthes scabra</name>
    <dbReference type="NCBI Taxonomy" id="79078"/>
    <lineage>
        <taxon>Eukaryota</taxon>
        <taxon>Viridiplantae</taxon>
        <taxon>Streptophyta</taxon>
        <taxon>Embryophyta</taxon>
        <taxon>Tracheophyta</taxon>
        <taxon>Spermatophyta</taxon>
        <taxon>Magnoliopsida</taxon>
        <taxon>eudicotyledons</taxon>
        <taxon>Gunneridae</taxon>
        <taxon>Pentapetalae</taxon>
        <taxon>rosids</taxon>
        <taxon>fabids</taxon>
        <taxon>Fabales</taxon>
        <taxon>Fabaceae</taxon>
        <taxon>Papilionoideae</taxon>
        <taxon>50 kb inversion clade</taxon>
        <taxon>dalbergioids sensu lato</taxon>
        <taxon>Dalbergieae</taxon>
        <taxon>Pterocarpus clade</taxon>
        <taxon>Stylosanthes</taxon>
    </lineage>
</organism>
<proteinExistence type="predicted"/>
<reference evidence="2 3" key="1">
    <citation type="journal article" date="2023" name="Plants (Basel)">
        <title>Bridging the Gap: Combining Genomics and Transcriptomics Approaches to Understand Stylosanthes scabra, an Orphan Legume from the Brazilian Caatinga.</title>
        <authorList>
            <person name="Ferreira-Neto J.R.C."/>
            <person name="da Silva M.D."/>
            <person name="Binneck E."/>
            <person name="de Melo N.F."/>
            <person name="da Silva R.H."/>
            <person name="de Melo A.L.T.M."/>
            <person name="Pandolfi V."/>
            <person name="Bustamante F.O."/>
            <person name="Brasileiro-Vidal A.C."/>
            <person name="Benko-Iseppon A.M."/>
        </authorList>
    </citation>
    <scope>NUCLEOTIDE SEQUENCE [LARGE SCALE GENOMIC DNA]</scope>
    <source>
        <tissue evidence="2">Leaves</tissue>
    </source>
</reference>
<feature type="compositionally biased region" description="Pro residues" evidence="1">
    <location>
        <begin position="146"/>
        <end position="160"/>
    </location>
</feature>